<sequence length="134" mass="15194">MYIYDTLIPEKWRPRTYSYIQYTLSCTRSAGSPSAIPTPTQLPHQITTVEPLISTARRRMHLHALHNSPYFTASFPHSTHAYRLAVKRDTTATLSTLVGVTAVICALVLAILDYMRRSSARKYARQVLEGKKAR</sequence>
<dbReference type="Proteomes" id="UP000799436">
    <property type="component" value="Unassembled WGS sequence"/>
</dbReference>
<keyword evidence="3" id="KW-1185">Reference proteome</keyword>
<dbReference type="EMBL" id="ML995895">
    <property type="protein sequence ID" value="KAF2765312.1"/>
    <property type="molecule type" value="Genomic_DNA"/>
</dbReference>
<keyword evidence="1" id="KW-0472">Membrane</keyword>
<name>A0A6G1KYA9_9PEZI</name>
<evidence type="ECO:0000313" key="3">
    <source>
        <dbReference type="Proteomes" id="UP000799436"/>
    </source>
</evidence>
<accession>A0A6G1KYA9</accession>
<feature type="transmembrane region" description="Helical" evidence="1">
    <location>
        <begin position="92"/>
        <end position="112"/>
    </location>
</feature>
<organism evidence="2 3">
    <name type="scientific">Teratosphaeria nubilosa</name>
    <dbReference type="NCBI Taxonomy" id="161662"/>
    <lineage>
        <taxon>Eukaryota</taxon>
        <taxon>Fungi</taxon>
        <taxon>Dikarya</taxon>
        <taxon>Ascomycota</taxon>
        <taxon>Pezizomycotina</taxon>
        <taxon>Dothideomycetes</taxon>
        <taxon>Dothideomycetidae</taxon>
        <taxon>Mycosphaerellales</taxon>
        <taxon>Teratosphaeriaceae</taxon>
        <taxon>Teratosphaeria</taxon>
    </lineage>
</organism>
<gene>
    <name evidence="2" type="ORF">EJ03DRAFT_210479</name>
</gene>
<keyword evidence="1" id="KW-0812">Transmembrane</keyword>
<evidence type="ECO:0000313" key="2">
    <source>
        <dbReference type="EMBL" id="KAF2765312.1"/>
    </source>
</evidence>
<evidence type="ECO:0000256" key="1">
    <source>
        <dbReference type="SAM" id="Phobius"/>
    </source>
</evidence>
<dbReference type="AlphaFoldDB" id="A0A6G1KYA9"/>
<reference evidence="2" key="1">
    <citation type="journal article" date="2020" name="Stud. Mycol.">
        <title>101 Dothideomycetes genomes: a test case for predicting lifestyles and emergence of pathogens.</title>
        <authorList>
            <person name="Haridas S."/>
            <person name="Albert R."/>
            <person name="Binder M."/>
            <person name="Bloem J."/>
            <person name="Labutti K."/>
            <person name="Salamov A."/>
            <person name="Andreopoulos B."/>
            <person name="Baker S."/>
            <person name="Barry K."/>
            <person name="Bills G."/>
            <person name="Bluhm B."/>
            <person name="Cannon C."/>
            <person name="Castanera R."/>
            <person name="Culley D."/>
            <person name="Daum C."/>
            <person name="Ezra D."/>
            <person name="Gonzalez J."/>
            <person name="Henrissat B."/>
            <person name="Kuo A."/>
            <person name="Liang C."/>
            <person name="Lipzen A."/>
            <person name="Lutzoni F."/>
            <person name="Magnuson J."/>
            <person name="Mondo S."/>
            <person name="Nolan M."/>
            <person name="Ohm R."/>
            <person name="Pangilinan J."/>
            <person name="Park H.-J."/>
            <person name="Ramirez L."/>
            <person name="Alfaro M."/>
            <person name="Sun H."/>
            <person name="Tritt A."/>
            <person name="Yoshinaga Y."/>
            <person name="Zwiers L.-H."/>
            <person name="Turgeon B."/>
            <person name="Goodwin S."/>
            <person name="Spatafora J."/>
            <person name="Crous P."/>
            <person name="Grigoriev I."/>
        </authorList>
    </citation>
    <scope>NUCLEOTIDE SEQUENCE</scope>
    <source>
        <strain evidence="2">CBS 116005</strain>
    </source>
</reference>
<keyword evidence="1" id="KW-1133">Transmembrane helix</keyword>
<protein>
    <submittedName>
        <fullName evidence="2">Uncharacterized protein</fullName>
    </submittedName>
</protein>
<proteinExistence type="predicted"/>